<keyword evidence="3" id="KW-1185">Reference proteome</keyword>
<dbReference type="Pfam" id="PF01190">
    <property type="entry name" value="Pollen_Ole_e_1"/>
    <property type="match status" value="1"/>
</dbReference>
<name>A0A0E0M6E2_ORYPU</name>
<proteinExistence type="predicted"/>
<keyword evidence="1" id="KW-0732">Signal</keyword>
<dbReference type="Proteomes" id="UP000026962">
    <property type="component" value="Chromosome 10"/>
</dbReference>
<reference evidence="2" key="2">
    <citation type="submission" date="2018-05" db="EMBL/GenBank/DDBJ databases">
        <title>OpunRS2 (Oryza punctata Reference Sequence Version 2).</title>
        <authorList>
            <person name="Zhang J."/>
            <person name="Kudrna D."/>
            <person name="Lee S."/>
            <person name="Talag J."/>
            <person name="Welchert J."/>
            <person name="Wing R.A."/>
        </authorList>
    </citation>
    <scope>NUCLEOTIDE SEQUENCE [LARGE SCALE GENOMIC DNA]</scope>
</reference>
<dbReference type="Gramene" id="OPUNC10G04710.1">
    <property type="protein sequence ID" value="OPUNC10G04710.1"/>
    <property type="gene ID" value="OPUNC10G04710"/>
</dbReference>
<evidence type="ECO:0000313" key="3">
    <source>
        <dbReference type="Proteomes" id="UP000026962"/>
    </source>
</evidence>
<evidence type="ECO:0000313" key="2">
    <source>
        <dbReference type="EnsemblPlants" id="OPUNC10G04710.1"/>
    </source>
</evidence>
<dbReference type="AlphaFoldDB" id="A0A0E0M6E2"/>
<organism evidence="2">
    <name type="scientific">Oryza punctata</name>
    <name type="common">Red rice</name>
    <dbReference type="NCBI Taxonomy" id="4537"/>
    <lineage>
        <taxon>Eukaryota</taxon>
        <taxon>Viridiplantae</taxon>
        <taxon>Streptophyta</taxon>
        <taxon>Embryophyta</taxon>
        <taxon>Tracheophyta</taxon>
        <taxon>Spermatophyta</taxon>
        <taxon>Magnoliopsida</taxon>
        <taxon>Liliopsida</taxon>
        <taxon>Poales</taxon>
        <taxon>Poaceae</taxon>
        <taxon>BOP clade</taxon>
        <taxon>Oryzoideae</taxon>
        <taxon>Oryzeae</taxon>
        <taxon>Oryzinae</taxon>
        <taxon>Oryza</taxon>
    </lineage>
</organism>
<feature type="signal peptide" evidence="1">
    <location>
        <begin position="1"/>
        <end position="15"/>
    </location>
</feature>
<dbReference type="PANTHER" id="PTHR47273">
    <property type="entry name" value="EXPRESSED PROTEIN"/>
    <property type="match status" value="1"/>
</dbReference>
<dbReference type="OMA" id="ACHQRRR"/>
<reference evidence="2" key="1">
    <citation type="submission" date="2015-04" db="UniProtKB">
        <authorList>
            <consortium name="EnsemblPlants"/>
        </authorList>
    </citation>
    <scope>IDENTIFICATION</scope>
</reference>
<protein>
    <recommendedName>
        <fullName evidence="4">Pollen Ole e 1 allergen and extensin family protein</fullName>
    </recommendedName>
</protein>
<evidence type="ECO:0000256" key="1">
    <source>
        <dbReference type="SAM" id="SignalP"/>
    </source>
</evidence>
<dbReference type="HOGENOM" id="CLU_078644_0_0_1"/>
<sequence length="217" mass="23002">MQLLLLLLAAVFVAAKPGSAISTMPMELYFTPGELARIAGYGEEPVSTVVVSGQVTCELCICPGSDLLAFQLPGAKVEVACETEGPNTQANSVFTATDEFGNFTLHLPSRLHATPSLENACVVKVLQLPPESACGGLRHRPAAFFRLRPSSSLSSSVDGVRAYTAGVIRLQHGGTPSGEHAGRGQSGYVACDRRMAGGNRAFGETRRFHRPMDQLLS</sequence>
<feature type="chain" id="PRO_5012633261" description="Pollen Ole e 1 allergen and extensin family protein" evidence="1">
    <location>
        <begin position="16"/>
        <end position="217"/>
    </location>
</feature>
<dbReference type="eggNOG" id="ENOG502S4G1">
    <property type="taxonomic scope" value="Eukaryota"/>
</dbReference>
<dbReference type="PANTHER" id="PTHR47273:SF6">
    <property type="entry name" value="POLLEN OLE E 1 ALLERGEN AND EXTENSIN FAMILY PROTEIN"/>
    <property type="match status" value="1"/>
</dbReference>
<dbReference type="STRING" id="4537.A0A0E0M6E2"/>
<accession>A0A0E0M6E2</accession>
<evidence type="ECO:0008006" key="4">
    <source>
        <dbReference type="Google" id="ProtNLM"/>
    </source>
</evidence>
<dbReference type="EnsemblPlants" id="OPUNC10G04710.1">
    <property type="protein sequence ID" value="OPUNC10G04710.1"/>
    <property type="gene ID" value="OPUNC10G04710"/>
</dbReference>